<dbReference type="Pfam" id="PF00400">
    <property type="entry name" value="WD40"/>
    <property type="match status" value="7"/>
</dbReference>
<dbReference type="SMART" id="SM00320">
    <property type="entry name" value="WD40"/>
    <property type="match status" value="11"/>
</dbReference>
<keyword evidence="2" id="KW-0677">Repeat</keyword>
<dbReference type="EMBL" id="JARKHS020025673">
    <property type="protein sequence ID" value="KAK8767181.1"/>
    <property type="molecule type" value="Genomic_DNA"/>
</dbReference>
<dbReference type="InterPro" id="IPR019775">
    <property type="entry name" value="WD40_repeat_CS"/>
</dbReference>
<dbReference type="PROSITE" id="PS00678">
    <property type="entry name" value="WD_REPEATS_1"/>
    <property type="match status" value="3"/>
</dbReference>
<dbReference type="PANTHER" id="PTHR44464">
    <property type="entry name" value="WD REPEAT-CONTAINING PROTEIN 17"/>
    <property type="match status" value="1"/>
</dbReference>
<evidence type="ECO:0000256" key="1">
    <source>
        <dbReference type="ARBA" id="ARBA00022574"/>
    </source>
</evidence>
<evidence type="ECO:0000256" key="3">
    <source>
        <dbReference type="PROSITE-ProRule" id="PRU00221"/>
    </source>
</evidence>
<feature type="repeat" description="WD" evidence="3">
    <location>
        <begin position="578"/>
        <end position="615"/>
    </location>
</feature>
<dbReference type="SUPFAM" id="SSF50969">
    <property type="entry name" value="YVTN repeat-like/Quinoprotein amine dehydrogenase"/>
    <property type="match status" value="1"/>
</dbReference>
<dbReference type="InterPro" id="IPR015943">
    <property type="entry name" value="WD40/YVTN_repeat-like_dom_sf"/>
</dbReference>
<dbReference type="PROSITE" id="PS50082">
    <property type="entry name" value="WD_REPEATS_2"/>
    <property type="match status" value="5"/>
</dbReference>
<dbReference type="PANTHER" id="PTHR44464:SF1">
    <property type="entry name" value="WD REPEAT-CONTAINING PROTEIN 17"/>
    <property type="match status" value="1"/>
</dbReference>
<name>A0AAQ4DXJ1_AMBAM</name>
<dbReference type="Proteomes" id="UP001321473">
    <property type="component" value="Unassembled WGS sequence"/>
</dbReference>
<comment type="caution">
    <text evidence="5">The sequence shown here is derived from an EMBL/GenBank/DDBJ whole genome shotgun (WGS) entry which is preliminary data.</text>
</comment>
<proteinExistence type="predicted"/>
<dbReference type="AlphaFoldDB" id="A0AAQ4DXJ1"/>
<dbReference type="InterPro" id="IPR011047">
    <property type="entry name" value="Quinoprotein_ADH-like_sf"/>
</dbReference>
<evidence type="ECO:0000256" key="2">
    <source>
        <dbReference type="ARBA" id="ARBA00022737"/>
    </source>
</evidence>
<feature type="repeat" description="WD" evidence="3">
    <location>
        <begin position="56"/>
        <end position="90"/>
    </location>
</feature>
<dbReference type="InterPro" id="IPR011044">
    <property type="entry name" value="Quino_amine_DH_bsu"/>
</dbReference>
<dbReference type="Gene3D" id="2.130.10.10">
    <property type="entry name" value="YVTN repeat-like/Quinoprotein amine dehydrogenase"/>
    <property type="match status" value="4"/>
</dbReference>
<dbReference type="SUPFAM" id="SSF50998">
    <property type="entry name" value="Quinoprotein alcohol dehydrogenase-like"/>
    <property type="match status" value="1"/>
</dbReference>
<dbReference type="InterPro" id="IPR020472">
    <property type="entry name" value="WD40_PAC1"/>
</dbReference>
<evidence type="ECO:0000313" key="6">
    <source>
        <dbReference type="Proteomes" id="UP001321473"/>
    </source>
</evidence>
<dbReference type="InterPro" id="IPR001680">
    <property type="entry name" value="WD40_rpt"/>
</dbReference>
<organism evidence="5 6">
    <name type="scientific">Amblyomma americanum</name>
    <name type="common">Lone star tick</name>
    <dbReference type="NCBI Taxonomy" id="6943"/>
    <lineage>
        <taxon>Eukaryota</taxon>
        <taxon>Metazoa</taxon>
        <taxon>Ecdysozoa</taxon>
        <taxon>Arthropoda</taxon>
        <taxon>Chelicerata</taxon>
        <taxon>Arachnida</taxon>
        <taxon>Acari</taxon>
        <taxon>Parasitiformes</taxon>
        <taxon>Ixodida</taxon>
        <taxon>Ixodoidea</taxon>
        <taxon>Ixodidae</taxon>
        <taxon>Amblyomminae</taxon>
        <taxon>Amblyomma</taxon>
    </lineage>
</organism>
<keyword evidence="6" id="KW-1185">Reference proteome</keyword>
<feature type="region of interest" description="Disordered" evidence="4">
    <location>
        <begin position="890"/>
        <end position="911"/>
    </location>
</feature>
<evidence type="ECO:0000256" key="4">
    <source>
        <dbReference type="SAM" id="MobiDB-lite"/>
    </source>
</evidence>
<protein>
    <recommendedName>
        <fullName evidence="7">WD repeat-containing protein 17</fullName>
    </recommendedName>
</protein>
<keyword evidence="1 3" id="KW-0853">WD repeat</keyword>
<accession>A0AAQ4DXJ1</accession>
<dbReference type="PRINTS" id="PR00320">
    <property type="entry name" value="GPROTEINBRPT"/>
</dbReference>
<gene>
    <name evidence="5" type="ORF">V5799_006040</name>
</gene>
<dbReference type="PROSITE" id="PS50294">
    <property type="entry name" value="WD_REPEATS_REGION"/>
    <property type="match status" value="3"/>
</dbReference>
<evidence type="ECO:0008006" key="7">
    <source>
        <dbReference type="Google" id="ProtNLM"/>
    </source>
</evidence>
<dbReference type="SUPFAM" id="SSF50978">
    <property type="entry name" value="WD40 repeat-like"/>
    <property type="match status" value="1"/>
</dbReference>
<feature type="repeat" description="WD" evidence="3">
    <location>
        <begin position="621"/>
        <end position="655"/>
    </location>
</feature>
<dbReference type="InterPro" id="IPR036322">
    <property type="entry name" value="WD40_repeat_dom_sf"/>
</dbReference>
<reference evidence="5 6" key="1">
    <citation type="journal article" date="2023" name="Arcadia Sci">
        <title>De novo assembly of a long-read Amblyomma americanum tick genome.</title>
        <authorList>
            <person name="Chou S."/>
            <person name="Poskanzer K.E."/>
            <person name="Rollins M."/>
            <person name="Thuy-Boun P.S."/>
        </authorList>
    </citation>
    <scope>NUCLEOTIDE SEQUENCE [LARGE SCALE GENOMIC DNA]</scope>
    <source>
        <strain evidence="5">F_SG_1</strain>
        <tissue evidence="5">Salivary glands</tissue>
    </source>
</reference>
<dbReference type="CDD" id="cd00200">
    <property type="entry name" value="WD40"/>
    <property type="match status" value="1"/>
</dbReference>
<evidence type="ECO:0000313" key="5">
    <source>
        <dbReference type="EMBL" id="KAK8767181.1"/>
    </source>
</evidence>
<feature type="repeat" description="WD" evidence="3">
    <location>
        <begin position="535"/>
        <end position="577"/>
    </location>
</feature>
<feature type="repeat" description="WD" evidence="3">
    <location>
        <begin position="361"/>
        <end position="403"/>
    </location>
</feature>
<feature type="compositionally biased region" description="Polar residues" evidence="4">
    <location>
        <begin position="901"/>
        <end position="911"/>
    </location>
</feature>
<sequence length="1273" mass="140190">MSMVMRQVGLLAAGCQTWHVNVACFSGHRFAYAATLAIYIYEMDESSGEFKLRAIMAEHKRTVTAIDWHPTRKEWIASGSLDPVVCVWDIGQRCLVAALREPACVPALLSWRPDAPDTLAYVSGRGPLHAWSVPEGPREPWRDAAQFSSAVTQMAWHPAGKLAMGHQDGSLSLLQSGGPCQKHVRLLHDAPPDSEDEDPRSVVALQWDDQSPGYLLAALPSGQLFLLDCSAPAELHVLATYACPSRATTVAALAWVPGAAGMFLTGDKTCGTLRVWNVSRNTPLENLPLHGSGFRTLCVCTGFPDKERFSALPATEDSPQRQQAALSAARLPPHVRVLCLFADGGVGLYNIRRRSWDFLRDTAHTETIFDCQFKPDSCNLLATAGFDGTLKIWNIETMKPVMSSPPRGSTIYCLSWAPSGQDCVALGTSKDGLLIWDTAKNEAKTVILDHGKGTAIYCVAWNQTDSRKIASAGADSTCMVHRTDGALIQTFHHPATVFGCDWNPNNESIIATACGDGVVRIFYLSLNGGVPLKTLIGHKEKAFRVKWSPLRDGVLCSTSDDCTIHVWNYTCESAVRVLRGHSDLTRSVLWSPELSHLLLSGSWDATIRLWDTRDGVCLCVLLDHGADIYALACHPRRPFVVASSSRDSTVRVWSMLPLASTMFLRILCGWDLDTVVAAQGEQPLGRGKEMLCGAAARQLKNAHKSSRDEAALRAWSTFFCDPPGVCNLWDLLSIVSKGADAEVSDSYKDSLLLHRTHLVKLKASKARELELVTATRFGGTGVGGPSREQSLHQAAQLYLSTGNLRKYCEILTELGAWNEALSLAPGVSYQYWRQLAKRRSDLLVSEDRPEAVGLMLALGDVTELSAYLRSRGQAHGAYVLALSVRHASRTESSSREDASPSGGSSRQANESENLVQECAQDISEKYLLEGTPTLAACCHLAVNDVRAALRALIRGNELELALSVVLHSGCEEAAKAASLCSWLAWRCSLTGNWELAMDLLGLCEETHAEKVEILAGCGCSMAERNALHEKVSLPTVEECTSLAHQHEKDGDSATAVQYYIISETQSEALRVGISYIKERISSKDWTLDPLWTLVRWMQCLHPRILSQEKNEELYKELRFFSAYMGALKALRDGYWAVVTPLLTHAMELLRKNRSLQTLLENEVLLEDSDALPQFSIESENVIMQNRDLQNERLFERLGGRPTLQGEFGEVLVAGSHLPRHSDQRRSYFTGKQIQGPVYVLDDGESTISFSEAIMWARVNLMSPIRAYNRIVPF</sequence>